<dbReference type="Proteomes" id="UP000683925">
    <property type="component" value="Unassembled WGS sequence"/>
</dbReference>
<dbReference type="EMBL" id="CAJJDP010000060">
    <property type="protein sequence ID" value="CAD8173263.1"/>
    <property type="molecule type" value="Genomic_DNA"/>
</dbReference>
<sequence length="59" mass="6648">MILIIGECGEWQSRDIYTKKSKDFIMFCKIQRCENWLEVFVSRGGKGDEVGSVGSAGDE</sequence>
<name>A0A8S1V9U9_PAROT</name>
<organism evidence="1 2">
    <name type="scientific">Paramecium octaurelia</name>
    <dbReference type="NCBI Taxonomy" id="43137"/>
    <lineage>
        <taxon>Eukaryota</taxon>
        <taxon>Sar</taxon>
        <taxon>Alveolata</taxon>
        <taxon>Ciliophora</taxon>
        <taxon>Intramacronucleata</taxon>
        <taxon>Oligohymenophorea</taxon>
        <taxon>Peniculida</taxon>
        <taxon>Parameciidae</taxon>
        <taxon>Paramecium</taxon>
    </lineage>
</organism>
<accession>A0A8S1V9U9</accession>
<evidence type="ECO:0000313" key="2">
    <source>
        <dbReference type="Proteomes" id="UP000683925"/>
    </source>
</evidence>
<protein>
    <submittedName>
        <fullName evidence="1">Uncharacterized protein</fullName>
    </submittedName>
</protein>
<dbReference type="AlphaFoldDB" id="A0A8S1V9U9"/>
<gene>
    <name evidence="1" type="ORF">POCTA_138.1.T0610235</name>
</gene>
<comment type="caution">
    <text evidence="1">The sequence shown here is derived from an EMBL/GenBank/DDBJ whole genome shotgun (WGS) entry which is preliminary data.</text>
</comment>
<reference evidence="1" key="1">
    <citation type="submission" date="2021-01" db="EMBL/GenBank/DDBJ databases">
        <authorList>
            <consortium name="Genoscope - CEA"/>
            <person name="William W."/>
        </authorList>
    </citation>
    <scope>NUCLEOTIDE SEQUENCE</scope>
</reference>
<keyword evidence="2" id="KW-1185">Reference proteome</keyword>
<evidence type="ECO:0000313" key="1">
    <source>
        <dbReference type="EMBL" id="CAD8173263.1"/>
    </source>
</evidence>
<proteinExistence type="predicted"/>